<dbReference type="Pfam" id="PF00111">
    <property type="entry name" value="Fer2"/>
    <property type="match status" value="1"/>
</dbReference>
<dbReference type="PROSITE" id="PS51085">
    <property type="entry name" value="2FE2S_FER_2"/>
    <property type="match status" value="1"/>
</dbReference>
<dbReference type="InterPro" id="IPR036010">
    <property type="entry name" value="2Fe-2S_ferredoxin-like_sf"/>
</dbReference>
<evidence type="ECO:0000259" key="10">
    <source>
        <dbReference type="PROSITE" id="PS51384"/>
    </source>
</evidence>
<dbReference type="PROSITE" id="PS51384">
    <property type="entry name" value="FAD_FR"/>
    <property type="match status" value="1"/>
</dbReference>
<evidence type="ECO:0000256" key="2">
    <source>
        <dbReference type="ARBA" id="ARBA00022630"/>
    </source>
</evidence>
<dbReference type="InterPro" id="IPR039261">
    <property type="entry name" value="FNR_nucleotide-bd"/>
</dbReference>
<feature type="domain" description="FAD-binding FR-type" evidence="10">
    <location>
        <begin position="4"/>
        <end position="116"/>
    </location>
</feature>
<evidence type="ECO:0000259" key="9">
    <source>
        <dbReference type="PROSITE" id="PS51085"/>
    </source>
</evidence>
<keyword evidence="4" id="KW-0001">2Fe-2S</keyword>
<dbReference type="CDD" id="cd06185">
    <property type="entry name" value="PDR_like"/>
    <property type="match status" value="1"/>
</dbReference>
<dbReference type="RefSeq" id="WP_320508899.1">
    <property type="nucleotide sequence ID" value="NZ_JAXCLW010000003.1"/>
</dbReference>
<dbReference type="InterPro" id="IPR050415">
    <property type="entry name" value="MRET"/>
</dbReference>
<dbReference type="Pfam" id="PF22290">
    <property type="entry name" value="DmmA-like_N"/>
    <property type="match status" value="1"/>
</dbReference>
<evidence type="ECO:0000256" key="3">
    <source>
        <dbReference type="ARBA" id="ARBA00022643"/>
    </source>
</evidence>
<dbReference type="PRINTS" id="PR00409">
    <property type="entry name" value="PHDIOXRDTASE"/>
</dbReference>
<evidence type="ECO:0000256" key="6">
    <source>
        <dbReference type="ARBA" id="ARBA00023002"/>
    </source>
</evidence>
<dbReference type="SUPFAM" id="SSF54292">
    <property type="entry name" value="2Fe-2S ferredoxin-like"/>
    <property type="match status" value="1"/>
</dbReference>
<proteinExistence type="predicted"/>
<dbReference type="InterPro" id="IPR017938">
    <property type="entry name" value="Riboflavin_synthase-like_b-brl"/>
</dbReference>
<keyword evidence="5" id="KW-0479">Metal-binding</keyword>
<dbReference type="InterPro" id="IPR001041">
    <property type="entry name" value="2Fe-2S_ferredoxin-type"/>
</dbReference>
<gene>
    <name evidence="11" type="ORF">SMD27_13350</name>
</gene>
<sequence length="328" mass="36167">MSKNTGMQVVVTSIKKVADAVKCFRFVPVDGSDAVLPRFSGGSHVVVTMKGRDAAGNTVTYRNPYSLMSSPDDSSCFEISVLRTEASRGGSHFMHDQVKEGDILTISNPVNLFPISAGGRKHIFIAGGIGITPFMAMMDALAARHGKFELHYGFRSRTHGAYWRELEERYGRNRVMTYCQAEGQMIDFDNLLEHQPLGTHLYVCGPAPMIEAVKKKAREAGWPDENVHSEEFLAPPSGKPFIVKLKKSQRDVMVGEHQSILEALEAANVDANFLCRGGACGQCETVVCSADGEIEHNDHYLSKDERESGKKIMICVSRLNGREIVLDL</sequence>
<dbReference type="Gene3D" id="3.10.20.30">
    <property type="match status" value="1"/>
</dbReference>
<evidence type="ECO:0000256" key="7">
    <source>
        <dbReference type="ARBA" id="ARBA00023004"/>
    </source>
</evidence>
<dbReference type="SUPFAM" id="SSF52343">
    <property type="entry name" value="Ferredoxin reductase-like, C-terminal NADP-linked domain"/>
    <property type="match status" value="1"/>
</dbReference>
<keyword evidence="7" id="KW-0408">Iron</keyword>
<evidence type="ECO:0000256" key="5">
    <source>
        <dbReference type="ARBA" id="ARBA00022723"/>
    </source>
</evidence>
<reference evidence="11 12" key="1">
    <citation type="journal article" date="2016" name="Antonie Van Leeuwenhoek">
        <title>Dongia soli sp. nov., isolated from soil from Dokdo, Korea.</title>
        <authorList>
            <person name="Kim D.U."/>
            <person name="Lee H."/>
            <person name="Kim H."/>
            <person name="Kim S.G."/>
            <person name="Ka J.O."/>
        </authorList>
    </citation>
    <scope>NUCLEOTIDE SEQUENCE [LARGE SCALE GENOMIC DNA]</scope>
    <source>
        <strain evidence="11 12">D78</strain>
    </source>
</reference>
<keyword evidence="6 11" id="KW-0560">Oxidoreductase</keyword>
<evidence type="ECO:0000256" key="1">
    <source>
        <dbReference type="ARBA" id="ARBA00001917"/>
    </source>
</evidence>
<dbReference type="EMBL" id="JAXCLW010000003">
    <property type="protein sequence ID" value="MDY0883833.1"/>
    <property type="molecule type" value="Genomic_DNA"/>
</dbReference>
<accession>A0ABU5EEE7</accession>
<evidence type="ECO:0000256" key="8">
    <source>
        <dbReference type="ARBA" id="ARBA00023014"/>
    </source>
</evidence>
<dbReference type="CDD" id="cd00207">
    <property type="entry name" value="fer2"/>
    <property type="match status" value="1"/>
</dbReference>
<comment type="cofactor">
    <cofactor evidence="1">
        <name>FMN</name>
        <dbReference type="ChEBI" id="CHEBI:58210"/>
    </cofactor>
</comment>
<protein>
    <submittedName>
        <fullName evidence="11">PDR/VanB family oxidoreductase</fullName>
        <ecNumber evidence="11">1.-.-.-</ecNumber>
    </submittedName>
</protein>
<keyword evidence="3" id="KW-0288">FMN</keyword>
<dbReference type="GO" id="GO:0016491">
    <property type="term" value="F:oxidoreductase activity"/>
    <property type="evidence" value="ECO:0007669"/>
    <property type="project" value="UniProtKB-KW"/>
</dbReference>
<dbReference type="PANTHER" id="PTHR47354:SF1">
    <property type="entry name" value="CARNITINE MONOOXYGENASE REDUCTASE SUBUNIT"/>
    <property type="match status" value="1"/>
</dbReference>
<dbReference type="PROSITE" id="PS00197">
    <property type="entry name" value="2FE2S_FER_1"/>
    <property type="match status" value="1"/>
</dbReference>
<evidence type="ECO:0000313" key="11">
    <source>
        <dbReference type="EMBL" id="MDY0883833.1"/>
    </source>
</evidence>
<dbReference type="Gene3D" id="3.40.50.80">
    <property type="entry name" value="Nucleotide-binding domain of ferredoxin-NADP reductase (FNR) module"/>
    <property type="match status" value="1"/>
</dbReference>
<comment type="caution">
    <text evidence="11">The sequence shown here is derived from an EMBL/GenBank/DDBJ whole genome shotgun (WGS) entry which is preliminary data.</text>
</comment>
<organism evidence="11 12">
    <name type="scientific">Dongia soli</name>
    <dbReference type="NCBI Taxonomy" id="600628"/>
    <lineage>
        <taxon>Bacteria</taxon>
        <taxon>Pseudomonadati</taxon>
        <taxon>Pseudomonadota</taxon>
        <taxon>Alphaproteobacteria</taxon>
        <taxon>Rhodospirillales</taxon>
        <taxon>Dongiaceae</taxon>
        <taxon>Dongia</taxon>
    </lineage>
</organism>
<dbReference type="PANTHER" id="PTHR47354">
    <property type="entry name" value="NADH OXIDOREDUCTASE HCR"/>
    <property type="match status" value="1"/>
</dbReference>
<dbReference type="Proteomes" id="UP001279642">
    <property type="component" value="Unassembled WGS sequence"/>
</dbReference>
<dbReference type="Gene3D" id="2.40.30.10">
    <property type="entry name" value="Translation factors"/>
    <property type="match status" value="1"/>
</dbReference>
<keyword evidence="8" id="KW-0411">Iron-sulfur</keyword>
<dbReference type="EC" id="1.-.-.-" evidence="11"/>
<keyword evidence="12" id="KW-1185">Reference proteome</keyword>
<dbReference type="InterPro" id="IPR012675">
    <property type="entry name" value="Beta-grasp_dom_sf"/>
</dbReference>
<name>A0ABU5EEE7_9PROT</name>
<keyword evidence="2" id="KW-0285">Flavoprotein</keyword>
<evidence type="ECO:0000313" key="12">
    <source>
        <dbReference type="Proteomes" id="UP001279642"/>
    </source>
</evidence>
<dbReference type="InterPro" id="IPR054582">
    <property type="entry name" value="DmmA-like_N"/>
</dbReference>
<dbReference type="InterPro" id="IPR017927">
    <property type="entry name" value="FAD-bd_FR_type"/>
</dbReference>
<feature type="domain" description="2Fe-2S ferredoxin-type" evidence="9">
    <location>
        <begin position="241"/>
        <end position="328"/>
    </location>
</feature>
<dbReference type="SUPFAM" id="SSF63380">
    <property type="entry name" value="Riboflavin synthase domain-like"/>
    <property type="match status" value="1"/>
</dbReference>
<evidence type="ECO:0000256" key="4">
    <source>
        <dbReference type="ARBA" id="ARBA00022714"/>
    </source>
</evidence>
<dbReference type="InterPro" id="IPR006058">
    <property type="entry name" value="2Fe2S_fd_BS"/>
</dbReference>